<proteinExistence type="predicted"/>
<evidence type="ECO:0000313" key="2">
    <source>
        <dbReference type="Proteomes" id="UP000242715"/>
    </source>
</evidence>
<dbReference type="AlphaFoldDB" id="A0A2Z6NI78"/>
<dbReference type="Proteomes" id="UP000242715">
    <property type="component" value="Unassembled WGS sequence"/>
</dbReference>
<accession>A0A2Z6NI78</accession>
<dbReference type="EMBL" id="DF973873">
    <property type="protein sequence ID" value="GAU41653.1"/>
    <property type="molecule type" value="Genomic_DNA"/>
</dbReference>
<evidence type="ECO:0008006" key="3">
    <source>
        <dbReference type="Google" id="ProtNLM"/>
    </source>
</evidence>
<keyword evidence="2" id="KW-1185">Reference proteome</keyword>
<reference evidence="2" key="1">
    <citation type="journal article" date="2017" name="Front. Plant Sci.">
        <title>Climate Clever Clovers: New Paradigm to Reduce the Environmental Footprint of Ruminants by Breeding Low Methanogenic Forages Utilizing Haplotype Variation.</title>
        <authorList>
            <person name="Kaur P."/>
            <person name="Appels R."/>
            <person name="Bayer P.E."/>
            <person name="Keeble-Gagnere G."/>
            <person name="Wang J."/>
            <person name="Hirakawa H."/>
            <person name="Shirasawa K."/>
            <person name="Vercoe P."/>
            <person name="Stefanova K."/>
            <person name="Durmic Z."/>
            <person name="Nichols P."/>
            <person name="Revell C."/>
            <person name="Isobe S.N."/>
            <person name="Edwards D."/>
            <person name="Erskine W."/>
        </authorList>
    </citation>
    <scope>NUCLEOTIDE SEQUENCE [LARGE SCALE GENOMIC DNA]</scope>
    <source>
        <strain evidence="2">cv. Daliak</strain>
    </source>
</reference>
<protein>
    <recommendedName>
        <fullName evidence="3">Reverse transcriptase zinc-binding domain-containing protein</fullName>
    </recommendedName>
</protein>
<evidence type="ECO:0000313" key="1">
    <source>
        <dbReference type="EMBL" id="GAU41653.1"/>
    </source>
</evidence>
<gene>
    <name evidence="1" type="ORF">TSUD_398360</name>
</gene>
<name>A0A2Z6NI78_TRISU</name>
<dbReference type="OrthoDB" id="1436613at2759"/>
<sequence length="359" mass="41793">MLKINPTRMEGNKSFFRRESHTCKVCHPSHSNLFYDDYSYSKEHSDGHTTLTEKFYLGHDEGQKKMHMIKWDTMLLPEESGGLAVRNLPTMNQACLMKMGWNLREGNIIAYGLVQSWNNLNKFEEWSIGSGRSVQAWRDKWLEGGIVLAQYMEHIPTEIDRWKVADLVDSEGNWKTQILSPLLPPEISKIIALPPPMDVDGADEHSWPGDHMGSFTISSAYKLVCGYHELEMDAIWKRIWRLEVPERIRCFIWSLRYGRIPTNKVIWATTSYHLWLWRNKEKFDYEFASPCPSRRYIHNCVENYYKAQHSTVVIMEHPHITINVRWEAQLASWHNVNTNGAVQNSIVECGGVLRDHQGA</sequence>
<organism evidence="1 2">
    <name type="scientific">Trifolium subterraneum</name>
    <name type="common">Subterranean clover</name>
    <dbReference type="NCBI Taxonomy" id="3900"/>
    <lineage>
        <taxon>Eukaryota</taxon>
        <taxon>Viridiplantae</taxon>
        <taxon>Streptophyta</taxon>
        <taxon>Embryophyta</taxon>
        <taxon>Tracheophyta</taxon>
        <taxon>Spermatophyta</taxon>
        <taxon>Magnoliopsida</taxon>
        <taxon>eudicotyledons</taxon>
        <taxon>Gunneridae</taxon>
        <taxon>Pentapetalae</taxon>
        <taxon>rosids</taxon>
        <taxon>fabids</taxon>
        <taxon>Fabales</taxon>
        <taxon>Fabaceae</taxon>
        <taxon>Papilionoideae</taxon>
        <taxon>50 kb inversion clade</taxon>
        <taxon>NPAAA clade</taxon>
        <taxon>Hologalegina</taxon>
        <taxon>IRL clade</taxon>
        <taxon>Trifolieae</taxon>
        <taxon>Trifolium</taxon>
    </lineage>
</organism>